<keyword evidence="3" id="KW-0547">Nucleotide-binding</keyword>
<dbReference type="GO" id="GO:0004467">
    <property type="term" value="F:long-chain fatty acid-CoA ligase activity"/>
    <property type="evidence" value="ECO:0007669"/>
    <property type="project" value="UniProtKB-EC"/>
</dbReference>
<dbReference type="InterPro" id="IPR000873">
    <property type="entry name" value="AMP-dep_synth/lig_dom"/>
</dbReference>
<dbReference type="SUPFAM" id="SSF56801">
    <property type="entry name" value="Acetyl-CoA synthetase-like"/>
    <property type="match status" value="1"/>
</dbReference>
<keyword evidence="8" id="KW-1185">Reference proteome</keyword>
<dbReference type="Pfam" id="PF00501">
    <property type="entry name" value="AMP-binding"/>
    <property type="match status" value="1"/>
</dbReference>
<evidence type="ECO:0000256" key="1">
    <source>
        <dbReference type="ARBA" id="ARBA00006432"/>
    </source>
</evidence>
<dbReference type="InterPro" id="IPR025110">
    <property type="entry name" value="AMP-bd_C"/>
</dbReference>
<keyword evidence="2 7" id="KW-0436">Ligase</keyword>
<dbReference type="EMBL" id="JBGCUO010000001">
    <property type="protein sequence ID" value="MEY1661740.1"/>
    <property type="molecule type" value="Genomic_DNA"/>
</dbReference>
<evidence type="ECO:0000259" key="6">
    <source>
        <dbReference type="Pfam" id="PF13193"/>
    </source>
</evidence>
<evidence type="ECO:0000256" key="3">
    <source>
        <dbReference type="ARBA" id="ARBA00022741"/>
    </source>
</evidence>
<gene>
    <name evidence="7" type="ORF">AB5I84_06210</name>
</gene>
<evidence type="ECO:0000313" key="7">
    <source>
        <dbReference type="EMBL" id="MEY1661740.1"/>
    </source>
</evidence>
<dbReference type="Proteomes" id="UP001562065">
    <property type="component" value="Unassembled WGS sequence"/>
</dbReference>
<feature type="domain" description="AMP-dependent synthetase/ligase" evidence="5">
    <location>
        <begin position="49"/>
        <end position="407"/>
    </location>
</feature>
<evidence type="ECO:0000259" key="5">
    <source>
        <dbReference type="Pfam" id="PF00501"/>
    </source>
</evidence>
<dbReference type="InterPro" id="IPR045851">
    <property type="entry name" value="AMP-bd_C_sf"/>
</dbReference>
<dbReference type="InterPro" id="IPR042099">
    <property type="entry name" value="ANL_N_sf"/>
</dbReference>
<dbReference type="PROSITE" id="PS00455">
    <property type="entry name" value="AMP_BINDING"/>
    <property type="match status" value="1"/>
</dbReference>
<accession>A0ABV4AJ95</accession>
<proteinExistence type="inferred from homology"/>
<evidence type="ECO:0000256" key="4">
    <source>
        <dbReference type="ARBA" id="ARBA00022840"/>
    </source>
</evidence>
<dbReference type="Gene3D" id="3.30.300.30">
    <property type="match status" value="1"/>
</dbReference>
<name>A0ABV4AJ95_9GAMM</name>
<dbReference type="RefSeq" id="WP_369454989.1">
    <property type="nucleotide sequence ID" value="NZ_JBGCUO010000001.1"/>
</dbReference>
<keyword evidence="4" id="KW-0067">ATP-binding</keyword>
<dbReference type="Gene3D" id="3.40.50.12780">
    <property type="entry name" value="N-terminal domain of ligase-like"/>
    <property type="match status" value="1"/>
</dbReference>
<evidence type="ECO:0000313" key="8">
    <source>
        <dbReference type="Proteomes" id="UP001562065"/>
    </source>
</evidence>
<dbReference type="NCBIfam" id="NF006134">
    <property type="entry name" value="PRK08279.1"/>
    <property type="match status" value="1"/>
</dbReference>
<reference evidence="7 8" key="1">
    <citation type="submission" date="2024-07" db="EMBL/GenBank/DDBJ databases">
        <authorList>
            <person name="Ren Q."/>
        </authorList>
    </citation>
    <scope>NUCLEOTIDE SEQUENCE [LARGE SCALE GENOMIC DNA]</scope>
    <source>
        <strain evidence="7 8">REN37</strain>
    </source>
</reference>
<protein>
    <submittedName>
        <fullName evidence="7">Long-chain-acyl-CoA synthetase</fullName>
        <ecNumber evidence="7">6.2.1.3</ecNumber>
    </submittedName>
</protein>
<sequence length="610" mass="67726">MSNADLITLPKLLARVPTVVANLPGLIKGSKMSKTSDTTKPLGLALGIQRATEMNPNGVAVLYQDMQLTYRQFNAWSNRVADFLLSMGLKKGDSIAVNIENRPELLATVVGAAKIGVCSALINTSLRGKVLVHSFNLVQPKAAFIGAELVDAIEEVRDELELAGERFYCWADTNTLEDPSTVAAGYQNAAEVIRDCSSENPEQASRIFLNDPLFYIYTSGTTGLPKAVVFTNGRWERAYGAFGYAAVRLKKHDRLYATLPFYHATGIVVCWASVIAGGGGLVLARKFSASRFWDDIRKYNCTAFGYVGELCRYLFEVPASPSDRDNNVHVMLGNGLRPSIWEAFKNRFGIDRVVEFYASSEGNAAFTNIFNFDNTVGFSPISYSIIKYDKERDEPVRGKDGFLVRAGKGEPGLLIGQITAQTPFDGYTDKSKTESSILRDVFEKGDSWFNTGDLMRDIGFRHAQFVDRLGDTFRWKGENVSTTEVEQILDAAPGVVESVVYGVEIPNTNGRIGMAEIRVDGDHQQLDWHAITEYLKGALPHYAVPGFLRIATQAMDTTGTFKHQKNKLKEQKYDPTLHDDPVYVLLPGETCYQLLSREMFDAVERGDYRF</sequence>
<comment type="similarity">
    <text evidence="1">Belongs to the ATP-dependent AMP-binding enzyme family.</text>
</comment>
<dbReference type="PANTHER" id="PTHR43107:SF15">
    <property type="entry name" value="FATTY ACID TRANSPORT PROTEIN 3, ISOFORM A"/>
    <property type="match status" value="1"/>
</dbReference>
<dbReference type="PANTHER" id="PTHR43107">
    <property type="entry name" value="LONG-CHAIN FATTY ACID TRANSPORT PROTEIN"/>
    <property type="match status" value="1"/>
</dbReference>
<dbReference type="EC" id="6.2.1.3" evidence="7"/>
<evidence type="ECO:0000256" key="2">
    <source>
        <dbReference type="ARBA" id="ARBA00022598"/>
    </source>
</evidence>
<feature type="domain" description="AMP-binding enzyme C-terminal" evidence="6">
    <location>
        <begin position="484"/>
        <end position="562"/>
    </location>
</feature>
<dbReference type="Pfam" id="PF13193">
    <property type="entry name" value="AMP-binding_C"/>
    <property type="match status" value="1"/>
</dbReference>
<organism evidence="7 8">
    <name type="scientific">Isoalcanivorax beigongshangi</name>
    <dbReference type="NCBI Taxonomy" id="3238810"/>
    <lineage>
        <taxon>Bacteria</taxon>
        <taxon>Pseudomonadati</taxon>
        <taxon>Pseudomonadota</taxon>
        <taxon>Gammaproteobacteria</taxon>
        <taxon>Oceanospirillales</taxon>
        <taxon>Alcanivoracaceae</taxon>
        <taxon>Isoalcanivorax</taxon>
    </lineage>
</organism>
<dbReference type="InterPro" id="IPR020845">
    <property type="entry name" value="AMP-binding_CS"/>
</dbReference>
<comment type="caution">
    <text evidence="7">The sequence shown here is derived from an EMBL/GenBank/DDBJ whole genome shotgun (WGS) entry which is preliminary data.</text>
</comment>